<evidence type="ECO:0000256" key="3">
    <source>
        <dbReference type="PROSITE-ProRule" id="PRU00023"/>
    </source>
</evidence>
<dbReference type="InterPro" id="IPR051165">
    <property type="entry name" value="Multifunctional_ANK_Repeat"/>
</dbReference>
<dbReference type="STRING" id="926559.JoomaDRAFT_1899"/>
<dbReference type="PROSITE" id="PS50297">
    <property type="entry name" value="ANK_REP_REGION"/>
    <property type="match status" value="1"/>
</dbReference>
<dbReference type="AlphaFoldDB" id="I3C5K4"/>
<feature type="repeat" description="ANK" evidence="3">
    <location>
        <begin position="73"/>
        <end position="105"/>
    </location>
</feature>
<dbReference type="HOGENOM" id="CLU_000134_40_0_10"/>
<dbReference type="OrthoDB" id="1374157at2"/>
<proteinExistence type="predicted"/>
<keyword evidence="1" id="KW-0677">Repeat</keyword>
<organism evidence="5 6">
    <name type="scientific">Galbibacter orientalis DSM 19592</name>
    <dbReference type="NCBI Taxonomy" id="926559"/>
    <lineage>
        <taxon>Bacteria</taxon>
        <taxon>Pseudomonadati</taxon>
        <taxon>Bacteroidota</taxon>
        <taxon>Flavobacteriia</taxon>
        <taxon>Flavobacteriales</taxon>
        <taxon>Flavobacteriaceae</taxon>
        <taxon>Galbibacter</taxon>
    </lineage>
</organism>
<dbReference type="Gene3D" id="1.25.40.20">
    <property type="entry name" value="Ankyrin repeat-containing domain"/>
    <property type="match status" value="1"/>
</dbReference>
<accession>I3C5K4</accession>
<evidence type="ECO:0000313" key="5">
    <source>
        <dbReference type="EMBL" id="EIJ38897.1"/>
    </source>
</evidence>
<dbReference type="InterPro" id="IPR036770">
    <property type="entry name" value="Ankyrin_rpt-contain_sf"/>
</dbReference>
<keyword evidence="4" id="KW-0732">Signal</keyword>
<dbReference type="PROSITE" id="PS50088">
    <property type="entry name" value="ANK_REPEAT"/>
    <property type="match status" value="2"/>
</dbReference>
<dbReference type="InterPro" id="IPR002110">
    <property type="entry name" value="Ankyrin_rpt"/>
</dbReference>
<keyword evidence="2 3" id="KW-0040">ANK repeat</keyword>
<evidence type="ECO:0000256" key="2">
    <source>
        <dbReference type="ARBA" id="ARBA00023043"/>
    </source>
</evidence>
<feature type="chain" id="PRO_5005684490" evidence="4">
    <location>
        <begin position="20"/>
        <end position="133"/>
    </location>
</feature>
<dbReference type="Proteomes" id="UP000004690">
    <property type="component" value="Unassembled WGS sequence"/>
</dbReference>
<protein>
    <submittedName>
        <fullName evidence="5">Ankyrin repeat protein</fullName>
    </submittedName>
</protein>
<name>I3C5K4_9FLAO</name>
<keyword evidence="6" id="KW-1185">Reference proteome</keyword>
<feature type="signal peptide" evidence="4">
    <location>
        <begin position="1"/>
        <end position="19"/>
    </location>
</feature>
<dbReference type="SMART" id="SM00248">
    <property type="entry name" value="ANK"/>
    <property type="match status" value="2"/>
</dbReference>
<dbReference type="PANTHER" id="PTHR24123">
    <property type="entry name" value="ANKYRIN REPEAT-CONTAINING"/>
    <property type="match status" value="1"/>
</dbReference>
<dbReference type="RefSeq" id="WP_008612211.1">
    <property type="nucleotide sequence ID" value="NZ_JH651379.1"/>
</dbReference>
<dbReference type="PANTHER" id="PTHR24123:SF33">
    <property type="entry name" value="PROTEIN HOS4"/>
    <property type="match status" value="1"/>
</dbReference>
<gene>
    <name evidence="5" type="ORF">JoomaDRAFT_1899</name>
</gene>
<feature type="repeat" description="ANK" evidence="3">
    <location>
        <begin position="41"/>
        <end position="73"/>
    </location>
</feature>
<sequence length="133" mass="14351">MKKLAFLSALLLAVGVTFANTSKNEKDLETTHQVSVITKSPKVSPFCMSIVKGDFDTVKKLIDLGADVNAKSNGLTPAMYAAKFNRVDILQLLITREANLKAKCSEKGLTAMDYAELSNAQDAKAVLEKALNS</sequence>
<dbReference type="Pfam" id="PF12796">
    <property type="entry name" value="Ank_2"/>
    <property type="match status" value="1"/>
</dbReference>
<dbReference type="EMBL" id="JH651379">
    <property type="protein sequence ID" value="EIJ38897.1"/>
    <property type="molecule type" value="Genomic_DNA"/>
</dbReference>
<evidence type="ECO:0000256" key="4">
    <source>
        <dbReference type="SAM" id="SignalP"/>
    </source>
</evidence>
<dbReference type="SUPFAM" id="SSF48403">
    <property type="entry name" value="Ankyrin repeat"/>
    <property type="match status" value="1"/>
</dbReference>
<evidence type="ECO:0000313" key="6">
    <source>
        <dbReference type="Proteomes" id="UP000004690"/>
    </source>
</evidence>
<evidence type="ECO:0000256" key="1">
    <source>
        <dbReference type="ARBA" id="ARBA00022737"/>
    </source>
</evidence>
<dbReference type="eggNOG" id="COG0666">
    <property type="taxonomic scope" value="Bacteria"/>
</dbReference>
<reference evidence="5 6" key="1">
    <citation type="submission" date="2012-02" db="EMBL/GenBank/DDBJ databases">
        <title>Improved High-Quality Draft genome of Joostella marina DSM 19592.</title>
        <authorList>
            <consortium name="US DOE Joint Genome Institute (JGI-PGF)"/>
            <person name="Lucas S."/>
            <person name="Copeland A."/>
            <person name="Lapidus A."/>
            <person name="Bruce D."/>
            <person name="Goodwin L."/>
            <person name="Pitluck S."/>
            <person name="Peters L."/>
            <person name="Chertkov O."/>
            <person name="Ovchinnikova G."/>
            <person name="Kyrpides N."/>
            <person name="Mavromatis K."/>
            <person name="Detter J.C."/>
            <person name="Han C."/>
            <person name="Land M."/>
            <person name="Hauser L."/>
            <person name="Markowitz V."/>
            <person name="Cheng J.-F."/>
            <person name="Hugenholtz P."/>
            <person name="Woyke T."/>
            <person name="Wu D."/>
            <person name="Tindall B."/>
            <person name="Brambilla E."/>
            <person name="Klenk H.-P."/>
            <person name="Eisen J.A."/>
        </authorList>
    </citation>
    <scope>NUCLEOTIDE SEQUENCE [LARGE SCALE GENOMIC DNA]</scope>
    <source>
        <strain evidence="5 6">DSM 19592</strain>
    </source>
</reference>